<gene>
    <name evidence="1" type="ORF">CCMSSC00406_0005794</name>
</gene>
<reference evidence="1 2" key="1">
    <citation type="journal article" date="2021" name="Appl. Environ. Microbiol.">
        <title>Genetic linkage and physical mapping for an oyster mushroom Pleurotus cornucopiae and QTL analysis for the trait cap color.</title>
        <authorList>
            <person name="Zhang Y."/>
            <person name="Gao W."/>
            <person name="Sonnenberg A."/>
            <person name="Chen Q."/>
            <person name="Zhang J."/>
            <person name="Huang C."/>
        </authorList>
    </citation>
    <scope>NUCLEOTIDE SEQUENCE [LARGE SCALE GENOMIC DNA]</scope>
    <source>
        <strain evidence="1">CCMSSC00406</strain>
    </source>
</reference>
<sequence length="344" mass="35850">MSPRLFGRLPAGQARHIDHARRQIVSGSLTGPITITVVRPISSTSSTPSTSSAPGTVTVTTTTTRSSSSAVSTTTSSTSSSPPTRSLETSSVSSTTSSLPSGFPVAMEGDTGKGVEGSSNGGDSSPQRGGLPAGAIAGIVITILLVLAALTMFLVRKRMAANRQSRSRSWKDNMFSKGISSEKYNAGGAGYGREEGAGGTITPYAFSPQPQTQHKSTPSKSIPRVPVPAMPTTSYNNPPTAGIVPTPTGEWPRSPPVVNGRTVVSTFIPSLPDEMSISMGETVRVLAEYDDGWALCMNRRGEQGMVPLECLGQDNSTQQAYVARDPSVARRASSLTGSGSVRRM</sequence>
<name>A0ACB7J9R5_PLECO</name>
<accession>A0ACB7J9R5</accession>
<protein>
    <submittedName>
        <fullName evidence="1">Uncharacterized protein</fullName>
    </submittedName>
</protein>
<proteinExistence type="predicted"/>
<evidence type="ECO:0000313" key="2">
    <source>
        <dbReference type="Proteomes" id="UP000824881"/>
    </source>
</evidence>
<dbReference type="EMBL" id="WQMT02000002">
    <property type="protein sequence ID" value="KAG9226539.1"/>
    <property type="molecule type" value="Genomic_DNA"/>
</dbReference>
<organism evidence="1 2">
    <name type="scientific">Pleurotus cornucopiae</name>
    <name type="common">Cornucopia mushroom</name>
    <dbReference type="NCBI Taxonomy" id="5321"/>
    <lineage>
        <taxon>Eukaryota</taxon>
        <taxon>Fungi</taxon>
        <taxon>Dikarya</taxon>
        <taxon>Basidiomycota</taxon>
        <taxon>Agaricomycotina</taxon>
        <taxon>Agaricomycetes</taxon>
        <taxon>Agaricomycetidae</taxon>
        <taxon>Agaricales</taxon>
        <taxon>Pleurotineae</taxon>
        <taxon>Pleurotaceae</taxon>
        <taxon>Pleurotus</taxon>
    </lineage>
</organism>
<evidence type="ECO:0000313" key="1">
    <source>
        <dbReference type="EMBL" id="KAG9226539.1"/>
    </source>
</evidence>
<keyword evidence="2" id="KW-1185">Reference proteome</keyword>
<comment type="caution">
    <text evidence="1">The sequence shown here is derived from an EMBL/GenBank/DDBJ whole genome shotgun (WGS) entry which is preliminary data.</text>
</comment>
<dbReference type="Proteomes" id="UP000824881">
    <property type="component" value="Unassembled WGS sequence"/>
</dbReference>